<dbReference type="AlphaFoldDB" id="A0A6J6WU22"/>
<dbReference type="EMBL" id="CAEZZY010000153">
    <property type="protein sequence ID" value="CAB4786753.1"/>
    <property type="molecule type" value="Genomic_DNA"/>
</dbReference>
<name>A0A6J6WU22_9ZZZZ</name>
<proteinExistence type="predicted"/>
<organism evidence="1">
    <name type="scientific">freshwater metagenome</name>
    <dbReference type="NCBI Taxonomy" id="449393"/>
    <lineage>
        <taxon>unclassified sequences</taxon>
        <taxon>metagenomes</taxon>
        <taxon>ecological metagenomes</taxon>
    </lineage>
</organism>
<evidence type="ECO:0000313" key="1">
    <source>
        <dbReference type="EMBL" id="CAB4786753.1"/>
    </source>
</evidence>
<dbReference type="SUPFAM" id="SSF53448">
    <property type="entry name" value="Nucleotide-diphospho-sugar transferases"/>
    <property type="match status" value="1"/>
</dbReference>
<gene>
    <name evidence="1" type="ORF">UFOPK2928_01124</name>
</gene>
<dbReference type="InterPro" id="IPR029044">
    <property type="entry name" value="Nucleotide-diphossugar_trans"/>
</dbReference>
<sequence length="254" mass="28107">MKDKLLTIGYSVLADRLKNITAPEVDLNHEVYISIQNPQNIEFTLPTNFEFKSTESKAKGVAKSRNVVLKNTETKYLLFADDEIVFISDGVKSAISYLEANPACDLVLAQAVDTKGALRKAYPKVITKLTKFNSAKAATYEMIVRVDSARNEGVAFDENFGAGVENYLGDEYIFITDLLKMGGTATFLPITIAVHPEESSGSRWGTESDLRARAQVFQRVFGGLAPLVRAGFYMKNFQKFGGFKNLGKFVIGKF</sequence>
<accession>A0A6J6WU22</accession>
<reference evidence="1" key="1">
    <citation type="submission" date="2020-05" db="EMBL/GenBank/DDBJ databases">
        <authorList>
            <person name="Chiriac C."/>
            <person name="Salcher M."/>
            <person name="Ghai R."/>
            <person name="Kavagutti S V."/>
        </authorList>
    </citation>
    <scope>NUCLEOTIDE SEQUENCE</scope>
</reference>
<protein>
    <submittedName>
        <fullName evidence="1">Unannotated protein</fullName>
    </submittedName>
</protein>
<dbReference type="Gene3D" id="3.90.550.10">
    <property type="entry name" value="Spore Coat Polysaccharide Biosynthesis Protein SpsA, Chain A"/>
    <property type="match status" value="1"/>
</dbReference>
<dbReference type="CDD" id="cd00761">
    <property type="entry name" value="Glyco_tranf_GTA_type"/>
    <property type="match status" value="1"/>
</dbReference>